<gene>
    <name evidence="1" type="ORF">CEXT_197691</name>
</gene>
<sequence>MSMWIRDSQSIALRGFWQDAKWKIIIHFSKREGEKSNHVEECVMAPTRLQDKKKKTKTIAFAVDMSMWIRDSQSICIHCVEFLARCVDKWKIIIHFSKREGERAIMLKTKNQNQCVMAPTRLQDKKKKKTIAFAVDMSMWIRDSQSIALRGFGKMRNGK</sequence>
<reference evidence="1 2" key="1">
    <citation type="submission" date="2021-06" db="EMBL/GenBank/DDBJ databases">
        <title>Caerostris extrusa draft genome.</title>
        <authorList>
            <person name="Kono N."/>
            <person name="Arakawa K."/>
        </authorList>
    </citation>
    <scope>NUCLEOTIDE SEQUENCE [LARGE SCALE GENOMIC DNA]</scope>
</reference>
<evidence type="ECO:0000313" key="1">
    <source>
        <dbReference type="EMBL" id="GIY96215.1"/>
    </source>
</evidence>
<dbReference type="Proteomes" id="UP001054945">
    <property type="component" value="Unassembled WGS sequence"/>
</dbReference>
<organism evidence="1 2">
    <name type="scientific">Caerostris extrusa</name>
    <name type="common">Bark spider</name>
    <name type="synonym">Caerostris bankana</name>
    <dbReference type="NCBI Taxonomy" id="172846"/>
    <lineage>
        <taxon>Eukaryota</taxon>
        <taxon>Metazoa</taxon>
        <taxon>Ecdysozoa</taxon>
        <taxon>Arthropoda</taxon>
        <taxon>Chelicerata</taxon>
        <taxon>Arachnida</taxon>
        <taxon>Araneae</taxon>
        <taxon>Araneomorphae</taxon>
        <taxon>Entelegynae</taxon>
        <taxon>Araneoidea</taxon>
        <taxon>Araneidae</taxon>
        <taxon>Caerostris</taxon>
    </lineage>
</organism>
<dbReference type="AlphaFoldDB" id="A0AAV4XPZ8"/>
<keyword evidence="2" id="KW-1185">Reference proteome</keyword>
<proteinExistence type="predicted"/>
<name>A0AAV4XPZ8_CAEEX</name>
<accession>A0AAV4XPZ8</accession>
<comment type="caution">
    <text evidence="1">The sequence shown here is derived from an EMBL/GenBank/DDBJ whole genome shotgun (WGS) entry which is preliminary data.</text>
</comment>
<dbReference type="EMBL" id="BPLR01000637">
    <property type="protein sequence ID" value="GIY96215.1"/>
    <property type="molecule type" value="Genomic_DNA"/>
</dbReference>
<evidence type="ECO:0000313" key="2">
    <source>
        <dbReference type="Proteomes" id="UP001054945"/>
    </source>
</evidence>
<protein>
    <submittedName>
        <fullName evidence="1">Uncharacterized protein</fullName>
    </submittedName>
</protein>